<keyword evidence="5" id="KW-1185">Reference proteome</keyword>
<proteinExistence type="inferred from homology"/>
<sequence>MPPKRPPPSEEPPPQASSSSEDDSSEEEEPQIEGQEPYSATPLQLVKPQPESSDSGSEAESGSDSEPDHTDVKPLAFKPMDGAKPSPSKHSVVVAASPLRASKRAKKDLDDGVSAEKAVDSAKKQLFQRLFSEDDEIALLKGIIEFAAKKGKDPIFFIVEFHEFIKKSIHIDVTRAQLMDKIKRLKKKFVNNVGKAKKGKDRTFTNAHEQRTYDLSKNIWGRDETSGDAQAVDDGNVKSNGRVVKDTKNVETEREGNARVKSRGGEAVRIDKSVSGAGLEGYVLNEGLDLLEGEKRVELEKKWRTLQDAELELFARRAELISEQAQLVLEAYKSMHT</sequence>
<evidence type="ECO:0000256" key="2">
    <source>
        <dbReference type="SAM" id="MobiDB-lite"/>
    </source>
</evidence>
<dbReference type="GO" id="GO:0006355">
    <property type="term" value="P:regulation of DNA-templated transcription"/>
    <property type="evidence" value="ECO:0007669"/>
    <property type="project" value="InterPro"/>
</dbReference>
<dbReference type="Pfam" id="PF04504">
    <property type="entry name" value="GeBP-like_DBD"/>
    <property type="match status" value="1"/>
</dbReference>
<feature type="domain" description="Glabrous enhancer-binding protein-like DBD" evidence="3">
    <location>
        <begin position="127"/>
        <end position="221"/>
    </location>
</feature>
<dbReference type="InterPro" id="IPR007592">
    <property type="entry name" value="GEBP"/>
</dbReference>
<dbReference type="PANTHER" id="PTHR31662:SF33">
    <property type="entry name" value="DNA-BINDING STOREKEEPER PROTEIN TRANSCRIPTIONAL REGULATOR-LIKE PROTEIN"/>
    <property type="match status" value="1"/>
</dbReference>
<gene>
    <name evidence="4" type="ORF">HS088_TW19G00345</name>
</gene>
<dbReference type="InterPro" id="IPR053932">
    <property type="entry name" value="GeBP-like_DBD"/>
</dbReference>
<feature type="compositionally biased region" description="Acidic residues" evidence="2">
    <location>
        <begin position="20"/>
        <end position="31"/>
    </location>
</feature>
<dbReference type="OrthoDB" id="661680at2759"/>
<evidence type="ECO:0000313" key="5">
    <source>
        <dbReference type="Proteomes" id="UP000593562"/>
    </source>
</evidence>
<dbReference type="Proteomes" id="UP000593562">
    <property type="component" value="Unassembled WGS sequence"/>
</dbReference>
<feature type="region of interest" description="Disordered" evidence="2">
    <location>
        <begin position="1"/>
        <end position="92"/>
    </location>
</feature>
<organism evidence="4 5">
    <name type="scientific">Tripterygium wilfordii</name>
    <name type="common">Thunder God vine</name>
    <dbReference type="NCBI Taxonomy" id="458696"/>
    <lineage>
        <taxon>Eukaryota</taxon>
        <taxon>Viridiplantae</taxon>
        <taxon>Streptophyta</taxon>
        <taxon>Embryophyta</taxon>
        <taxon>Tracheophyta</taxon>
        <taxon>Spermatophyta</taxon>
        <taxon>Magnoliopsida</taxon>
        <taxon>eudicotyledons</taxon>
        <taxon>Gunneridae</taxon>
        <taxon>Pentapetalae</taxon>
        <taxon>rosids</taxon>
        <taxon>fabids</taxon>
        <taxon>Celastrales</taxon>
        <taxon>Celastraceae</taxon>
        <taxon>Tripterygium</taxon>
    </lineage>
</organism>
<feature type="compositionally biased region" description="Pro residues" evidence="2">
    <location>
        <begin position="1"/>
        <end position="15"/>
    </location>
</feature>
<dbReference type="GO" id="GO:0005634">
    <property type="term" value="C:nucleus"/>
    <property type="evidence" value="ECO:0007669"/>
    <property type="project" value="TreeGrafter"/>
</dbReference>
<evidence type="ECO:0000313" key="4">
    <source>
        <dbReference type="EMBL" id="KAF5730749.1"/>
    </source>
</evidence>
<protein>
    <submittedName>
        <fullName evidence="4">Mediator-associated protein 1-like isoform X2</fullName>
    </submittedName>
</protein>
<dbReference type="PANTHER" id="PTHR31662">
    <property type="entry name" value="BNAANNG10740D PROTEIN-RELATED"/>
    <property type="match status" value="1"/>
</dbReference>
<dbReference type="FunCoup" id="A0A7J7C9F3">
    <property type="interactions" value="1446"/>
</dbReference>
<dbReference type="AlphaFoldDB" id="A0A7J7C9F3"/>
<comment type="similarity">
    <text evidence="1">Belongs to the GeBP family.</text>
</comment>
<name>A0A7J7C9F3_TRIWF</name>
<feature type="compositionally biased region" description="Low complexity" evidence="2">
    <location>
        <begin position="51"/>
        <end position="64"/>
    </location>
</feature>
<comment type="caution">
    <text evidence="4">The sequence shown here is derived from an EMBL/GenBank/DDBJ whole genome shotgun (WGS) entry which is preliminary data.</text>
</comment>
<dbReference type="EMBL" id="JAAARO010000019">
    <property type="protein sequence ID" value="KAF5730749.1"/>
    <property type="molecule type" value="Genomic_DNA"/>
</dbReference>
<dbReference type="InParanoid" id="A0A7J7C9F3"/>
<evidence type="ECO:0000256" key="1">
    <source>
        <dbReference type="ARBA" id="ARBA00010820"/>
    </source>
</evidence>
<evidence type="ECO:0000259" key="3">
    <source>
        <dbReference type="Pfam" id="PF04504"/>
    </source>
</evidence>
<accession>A0A7J7C9F3</accession>
<reference evidence="4 5" key="1">
    <citation type="journal article" date="2020" name="Nat. Commun.">
        <title>Genome of Tripterygium wilfordii and identification of cytochrome P450 involved in triptolide biosynthesis.</title>
        <authorList>
            <person name="Tu L."/>
            <person name="Su P."/>
            <person name="Zhang Z."/>
            <person name="Gao L."/>
            <person name="Wang J."/>
            <person name="Hu T."/>
            <person name="Zhou J."/>
            <person name="Zhang Y."/>
            <person name="Zhao Y."/>
            <person name="Liu Y."/>
            <person name="Song Y."/>
            <person name="Tong Y."/>
            <person name="Lu Y."/>
            <person name="Yang J."/>
            <person name="Xu C."/>
            <person name="Jia M."/>
            <person name="Peters R.J."/>
            <person name="Huang L."/>
            <person name="Gao W."/>
        </authorList>
    </citation>
    <scope>NUCLEOTIDE SEQUENCE [LARGE SCALE GENOMIC DNA]</scope>
    <source>
        <strain evidence="5">cv. XIE 37</strain>
        <tissue evidence="4">Leaf</tissue>
    </source>
</reference>